<feature type="compositionally biased region" description="Polar residues" evidence="2">
    <location>
        <begin position="389"/>
        <end position="399"/>
    </location>
</feature>
<feature type="compositionally biased region" description="Polar residues" evidence="2">
    <location>
        <begin position="566"/>
        <end position="586"/>
    </location>
</feature>
<evidence type="ECO:0000313" key="4">
    <source>
        <dbReference type="Proteomes" id="UP000821853"/>
    </source>
</evidence>
<reference evidence="3 4" key="1">
    <citation type="journal article" date="2020" name="Cell">
        <title>Large-Scale Comparative Analyses of Tick Genomes Elucidate Their Genetic Diversity and Vector Capacities.</title>
        <authorList>
            <consortium name="Tick Genome and Microbiome Consortium (TIGMIC)"/>
            <person name="Jia N."/>
            <person name="Wang J."/>
            <person name="Shi W."/>
            <person name="Du L."/>
            <person name="Sun Y."/>
            <person name="Zhan W."/>
            <person name="Jiang J.F."/>
            <person name="Wang Q."/>
            <person name="Zhang B."/>
            <person name="Ji P."/>
            <person name="Bell-Sakyi L."/>
            <person name="Cui X.M."/>
            <person name="Yuan T.T."/>
            <person name="Jiang B.G."/>
            <person name="Yang W.F."/>
            <person name="Lam T.T."/>
            <person name="Chang Q.C."/>
            <person name="Ding S.J."/>
            <person name="Wang X.J."/>
            <person name="Zhu J.G."/>
            <person name="Ruan X.D."/>
            <person name="Zhao L."/>
            <person name="Wei J.T."/>
            <person name="Ye R.Z."/>
            <person name="Que T.C."/>
            <person name="Du C.H."/>
            <person name="Zhou Y.H."/>
            <person name="Cheng J.X."/>
            <person name="Dai P.F."/>
            <person name="Guo W.B."/>
            <person name="Han X.H."/>
            <person name="Huang E.J."/>
            <person name="Li L.F."/>
            <person name="Wei W."/>
            <person name="Gao Y.C."/>
            <person name="Liu J.Z."/>
            <person name="Shao H.Z."/>
            <person name="Wang X."/>
            <person name="Wang C.C."/>
            <person name="Yang T.C."/>
            <person name="Huo Q.B."/>
            <person name="Li W."/>
            <person name="Chen H.Y."/>
            <person name="Chen S.E."/>
            <person name="Zhou L.G."/>
            <person name="Ni X.B."/>
            <person name="Tian J.H."/>
            <person name="Sheng Y."/>
            <person name="Liu T."/>
            <person name="Pan Y.S."/>
            <person name="Xia L.Y."/>
            <person name="Li J."/>
            <person name="Zhao F."/>
            <person name="Cao W.C."/>
        </authorList>
    </citation>
    <scope>NUCLEOTIDE SEQUENCE [LARGE SCALE GENOMIC DNA]</scope>
    <source>
        <strain evidence="3">HaeL-2018</strain>
    </source>
</reference>
<evidence type="ECO:0000256" key="2">
    <source>
        <dbReference type="SAM" id="MobiDB-lite"/>
    </source>
</evidence>
<accession>A0A9J6GPC3</accession>
<feature type="compositionally biased region" description="Basic and acidic residues" evidence="2">
    <location>
        <begin position="26"/>
        <end position="44"/>
    </location>
</feature>
<dbReference type="AlphaFoldDB" id="A0A9J6GPC3"/>
<evidence type="ECO:0000313" key="3">
    <source>
        <dbReference type="EMBL" id="KAH9376004.1"/>
    </source>
</evidence>
<feature type="coiled-coil region" evidence="1">
    <location>
        <begin position="419"/>
        <end position="453"/>
    </location>
</feature>
<name>A0A9J6GPC3_HAELO</name>
<dbReference type="OrthoDB" id="3039988at2759"/>
<feature type="compositionally biased region" description="Low complexity" evidence="2">
    <location>
        <begin position="321"/>
        <end position="332"/>
    </location>
</feature>
<proteinExistence type="predicted"/>
<protein>
    <submittedName>
        <fullName evidence="3">Uncharacterized protein</fullName>
    </submittedName>
</protein>
<dbReference type="Proteomes" id="UP000821853">
    <property type="component" value="Chromosome 5"/>
</dbReference>
<keyword evidence="4" id="KW-1185">Reference proteome</keyword>
<feature type="region of interest" description="Disordered" evidence="2">
    <location>
        <begin position="558"/>
        <end position="586"/>
    </location>
</feature>
<sequence>MADRPLDGAAGHATNLSLGPSEDEAMEMRDVHDDPPPEEKDENAHIPWIEVTSRSQRRKMQQLPTTTPLKPALRQSHVARKPKTLPLPADDYKLAIRPRNGLQLSKVSPMDLTKAIAREANLRCGIAEIKIRIDEEQNVLIVSTPSPATAAALNSIKKLTIGNNTFEVSSYGVSPDNSCKGVIYNIGLNYTPKEVQEAIVAPNHELLTCRRMGNTGTFLLTFKGKKVPYSIYVAGVITRCYLYKRTVAYCDTCHQVGHRADVCPNPPKTPKCKTCGSPLTSNQHDCHPKCLLCSGAHTTASKACPQRFLPPVNRRKQVGNSQPPRSGHSRSPSPRPRRNQDRSRSRSQTRRGGSRGPDRGSSGCRLRSESKSRASSRGRSPSATRGNREGSQNSQTSLHRVSWAKIVDPKAHNSLTPTEKRLLEENAMLRDEIAAMRADMAAMKEELNNYRKASSSVNTQMPSPEQRNRAVTIPPQPAEEPLQPNNLLQPDNNSNIIFPQCAMEEQAQVNVARAINAMQAAQSAQSLQIMETLKQITSHLTRLEGRVQVLEEADFNTRTRKTTKTDNANPTCLSSPMNQDGPSSTQ</sequence>
<feature type="region of interest" description="Disordered" evidence="2">
    <location>
        <begin position="1"/>
        <end position="46"/>
    </location>
</feature>
<feature type="region of interest" description="Disordered" evidence="2">
    <location>
        <begin position="307"/>
        <end position="405"/>
    </location>
</feature>
<dbReference type="EMBL" id="JABSTR010000007">
    <property type="protein sequence ID" value="KAH9376004.1"/>
    <property type="molecule type" value="Genomic_DNA"/>
</dbReference>
<feature type="compositionally biased region" description="Low complexity" evidence="2">
    <location>
        <begin position="373"/>
        <end position="385"/>
    </location>
</feature>
<organism evidence="3 4">
    <name type="scientific">Haemaphysalis longicornis</name>
    <name type="common">Bush tick</name>
    <dbReference type="NCBI Taxonomy" id="44386"/>
    <lineage>
        <taxon>Eukaryota</taxon>
        <taxon>Metazoa</taxon>
        <taxon>Ecdysozoa</taxon>
        <taxon>Arthropoda</taxon>
        <taxon>Chelicerata</taxon>
        <taxon>Arachnida</taxon>
        <taxon>Acari</taxon>
        <taxon>Parasitiformes</taxon>
        <taxon>Ixodida</taxon>
        <taxon>Ixodoidea</taxon>
        <taxon>Ixodidae</taxon>
        <taxon>Haemaphysalinae</taxon>
        <taxon>Haemaphysalis</taxon>
    </lineage>
</organism>
<gene>
    <name evidence="3" type="ORF">HPB48_010191</name>
</gene>
<evidence type="ECO:0000256" key="1">
    <source>
        <dbReference type="SAM" id="Coils"/>
    </source>
</evidence>
<dbReference type="VEuPathDB" id="VectorBase:HLOH_040426"/>
<comment type="caution">
    <text evidence="3">The sequence shown here is derived from an EMBL/GenBank/DDBJ whole genome shotgun (WGS) entry which is preliminary data.</text>
</comment>
<keyword evidence="1" id="KW-0175">Coiled coil</keyword>